<dbReference type="InterPro" id="IPR039779">
    <property type="entry name" value="RFX-like"/>
</dbReference>
<dbReference type="InterPro" id="IPR003150">
    <property type="entry name" value="DNA-bd_RFX"/>
</dbReference>
<keyword evidence="1" id="KW-0238">DNA-binding</keyword>
<evidence type="ECO:0000256" key="2">
    <source>
        <dbReference type="SAM" id="MobiDB-lite"/>
    </source>
</evidence>
<name>A0A267EEY5_9PLAT</name>
<feature type="region of interest" description="Disordered" evidence="2">
    <location>
        <begin position="329"/>
        <end position="411"/>
    </location>
</feature>
<reference evidence="4 5" key="1">
    <citation type="submission" date="2017-06" db="EMBL/GenBank/DDBJ databases">
        <title>A platform for efficient transgenesis in Macrostomum lignano, a flatworm model organism for stem cell research.</title>
        <authorList>
            <person name="Berezikov E."/>
        </authorList>
    </citation>
    <scope>NUCLEOTIDE SEQUENCE [LARGE SCALE GENOMIC DNA]</scope>
    <source>
        <strain evidence="4">DV1</strain>
        <tissue evidence="4">Whole organism</tissue>
    </source>
</reference>
<comment type="caution">
    <text evidence="4">The sequence shown here is derived from an EMBL/GenBank/DDBJ whole genome shotgun (WGS) entry which is preliminary data.</text>
</comment>
<dbReference type="InterPro" id="IPR036390">
    <property type="entry name" value="WH_DNA-bd_sf"/>
</dbReference>
<feature type="compositionally biased region" description="Low complexity" evidence="2">
    <location>
        <begin position="354"/>
        <end position="372"/>
    </location>
</feature>
<dbReference type="FunFam" id="1.10.10.10:FF:000422">
    <property type="entry name" value="DNA-binding protein RFX7"/>
    <property type="match status" value="1"/>
</dbReference>
<dbReference type="InterPro" id="IPR036388">
    <property type="entry name" value="WH-like_DNA-bd_sf"/>
</dbReference>
<evidence type="ECO:0000313" key="5">
    <source>
        <dbReference type="Proteomes" id="UP000215902"/>
    </source>
</evidence>
<evidence type="ECO:0000313" key="4">
    <source>
        <dbReference type="EMBL" id="PAA59312.1"/>
    </source>
</evidence>
<proteinExistence type="predicted"/>
<dbReference type="Gene3D" id="6.10.140.1290">
    <property type="match status" value="1"/>
</dbReference>
<dbReference type="EMBL" id="NIVC01002278">
    <property type="protein sequence ID" value="PAA59312.1"/>
    <property type="molecule type" value="Genomic_DNA"/>
</dbReference>
<evidence type="ECO:0000256" key="1">
    <source>
        <dbReference type="ARBA" id="ARBA00023125"/>
    </source>
</evidence>
<dbReference type="GO" id="GO:0000981">
    <property type="term" value="F:DNA-binding transcription factor activity, RNA polymerase II-specific"/>
    <property type="evidence" value="ECO:0007669"/>
    <property type="project" value="TreeGrafter"/>
</dbReference>
<dbReference type="PANTHER" id="PTHR12619">
    <property type="entry name" value="RFX TRANSCRIPTION FACTOR FAMILY"/>
    <property type="match status" value="1"/>
</dbReference>
<dbReference type="Pfam" id="PF18326">
    <property type="entry name" value="RFX5_N"/>
    <property type="match status" value="1"/>
</dbReference>
<feature type="compositionally biased region" description="Low complexity" evidence="2">
    <location>
        <begin position="329"/>
        <end position="345"/>
    </location>
</feature>
<evidence type="ECO:0000259" key="3">
    <source>
        <dbReference type="PROSITE" id="PS51526"/>
    </source>
</evidence>
<feature type="domain" description="RFX-type winged-helix" evidence="3">
    <location>
        <begin position="154"/>
        <end position="229"/>
    </location>
</feature>
<dbReference type="PROSITE" id="PS51526">
    <property type="entry name" value="RFX_DBD"/>
    <property type="match status" value="1"/>
</dbReference>
<keyword evidence="5" id="KW-1185">Reference proteome</keyword>
<dbReference type="Pfam" id="PF02257">
    <property type="entry name" value="RFX_DNA_binding"/>
    <property type="match status" value="1"/>
</dbReference>
<feature type="compositionally biased region" description="Low complexity" evidence="2">
    <location>
        <begin position="58"/>
        <end position="76"/>
    </location>
</feature>
<accession>A0A267EEY5</accession>
<dbReference type="GO" id="GO:0000978">
    <property type="term" value="F:RNA polymerase II cis-regulatory region sequence-specific DNA binding"/>
    <property type="evidence" value="ECO:0007669"/>
    <property type="project" value="TreeGrafter"/>
</dbReference>
<protein>
    <recommendedName>
        <fullName evidence="3">RFX-type winged-helix domain-containing protein</fullName>
    </recommendedName>
</protein>
<dbReference type="AlphaFoldDB" id="A0A267EEY5"/>
<dbReference type="SUPFAM" id="SSF46785">
    <property type="entry name" value="Winged helix' DNA-binding domain"/>
    <property type="match status" value="1"/>
</dbReference>
<dbReference type="Proteomes" id="UP000215902">
    <property type="component" value="Unassembled WGS sequence"/>
</dbReference>
<sequence>PVSNAATKIIGSGNFASAQQKNAAFSSVLSSATASSNMNIFSPTIVSMKREVTEPAAECAGASASASSGSHSSRGATPLMDTLRDDLESDVSVEARERVCSILDSVRSLSDLEKLLLYLQLPGGGGAPGDQCLSGQSQHQQPLQLSNQAEQAHAHTWILSHLEEDPTVCLRKDEVYSDYKQYCEAHGCKPLNTADFGKAMKRAFPGVKPRRLGQRGQSKYCYGGLRKQACPPQPRLTELLAPSGSLATAAAAAAAQQASSDEDCSLSSGGGGLHDSVVVQWAQKLLGTEFSSMRSLAEHLVTNQYVSPCSAPALSVLACRLMATRSQQHQAAQNSSLSSSPPAAHSGRRRGREASTASSTEAAAASGHQAAPQPSPPPLPGLLLPSPYRSLRRPLPPPSSNYSAAESDEDDLAADQEIEGYTEEAMEEDPVGHTVGRGLAMVSPEPTMGDDDNSNTDDDVDGGVKFRARPPAGSPPLLDWCLPASPVRPLRVQLPTDAAAAVIIPGGGNVGVGATVDEFEQMDIVAVGR</sequence>
<gene>
    <name evidence="4" type="ORF">BOX15_Mlig002899g1</name>
</gene>
<dbReference type="OrthoDB" id="10069709at2759"/>
<feature type="region of interest" description="Disordered" evidence="2">
    <location>
        <begin position="58"/>
        <end position="79"/>
    </location>
</feature>
<dbReference type="Gene3D" id="1.10.10.10">
    <property type="entry name" value="Winged helix-like DNA-binding domain superfamily/Winged helix DNA-binding domain"/>
    <property type="match status" value="1"/>
</dbReference>
<dbReference type="PANTHER" id="PTHR12619:SF21">
    <property type="entry name" value="RFX-TYPE WINGED-HELIX DOMAIN-CONTAINING PROTEIN"/>
    <property type="match status" value="1"/>
</dbReference>
<organism evidence="4 5">
    <name type="scientific">Macrostomum lignano</name>
    <dbReference type="NCBI Taxonomy" id="282301"/>
    <lineage>
        <taxon>Eukaryota</taxon>
        <taxon>Metazoa</taxon>
        <taxon>Spiralia</taxon>
        <taxon>Lophotrochozoa</taxon>
        <taxon>Platyhelminthes</taxon>
        <taxon>Rhabditophora</taxon>
        <taxon>Macrostomorpha</taxon>
        <taxon>Macrostomida</taxon>
        <taxon>Macrostomidae</taxon>
        <taxon>Macrostomum</taxon>
    </lineage>
</organism>
<dbReference type="STRING" id="282301.A0A267EEY5"/>
<feature type="non-terminal residue" evidence="4">
    <location>
        <position position="1"/>
    </location>
</feature>